<dbReference type="Proteomes" id="UP000694563">
    <property type="component" value="Chromosome 3"/>
</dbReference>
<reference evidence="11" key="3">
    <citation type="submission" date="2025-09" db="UniProtKB">
        <authorList>
            <consortium name="Ensembl"/>
        </authorList>
    </citation>
    <scope>IDENTIFICATION</scope>
</reference>
<comment type="pathway">
    <text evidence="1 8">Pyrimidine metabolism; UMP biosynthesis via salvage pathway; UMP from uridine: step 1/1.</text>
</comment>
<dbReference type="InterPro" id="IPR006083">
    <property type="entry name" value="PRK/URK"/>
</dbReference>
<dbReference type="AlphaFoldDB" id="A0A8C3U304"/>
<sequence>MEAGLGRGRKSRDQAPSGGRGGAGSGPGRSRSRIRGRDRSGAGAVPPPLPAGLCGGSASGKTTVATRIIEALDVPWVVLLSMDSFYKVLDEGQQALAARSDYNFDHPDAFDFELLVSVLRKLKKGKSVKVPVYDFTTHSRRREWVGKTVYGANVIVFEGILAFANKELLKLLDMKVFVDTDSDIRLVRRLQRDIMERGRDVAGVIKQYNKFVKPAFEQYIEPTVQVADIVVPRGEGRAQPAVGSGCSGAGLGQHPPHPPPLLQSQVGRTLWHWTSLCSTCTASWRR</sequence>
<feature type="compositionally biased region" description="Gly residues" evidence="9">
    <location>
        <begin position="18"/>
        <end position="27"/>
    </location>
</feature>
<evidence type="ECO:0000256" key="8">
    <source>
        <dbReference type="RuleBase" id="RU003825"/>
    </source>
</evidence>
<keyword evidence="4 8" id="KW-0547">Nucleotide-binding</keyword>
<evidence type="ECO:0000256" key="1">
    <source>
        <dbReference type="ARBA" id="ARBA00004690"/>
    </source>
</evidence>
<dbReference type="InterPro" id="IPR027417">
    <property type="entry name" value="P-loop_NTPase"/>
</dbReference>
<keyword evidence="3 8" id="KW-0808">Transferase</keyword>
<feature type="region of interest" description="Disordered" evidence="9">
    <location>
        <begin position="1"/>
        <end position="56"/>
    </location>
</feature>
<dbReference type="Ensembl" id="ENSCUST00005007492.1">
    <property type="protein sequence ID" value="ENSCUSP00005007216.1"/>
    <property type="gene ID" value="ENSCUSG00005004505.1"/>
</dbReference>
<keyword evidence="5 8" id="KW-0418">Kinase</keyword>
<dbReference type="GO" id="GO:0004849">
    <property type="term" value="F:uridine kinase activity"/>
    <property type="evidence" value="ECO:0007669"/>
    <property type="project" value="UniProtKB-EC"/>
</dbReference>
<dbReference type="SUPFAM" id="SSF52540">
    <property type="entry name" value="P-loop containing nucleoside triphosphate hydrolases"/>
    <property type="match status" value="1"/>
</dbReference>
<dbReference type="NCBIfam" id="TIGR00235">
    <property type="entry name" value="udk"/>
    <property type="match status" value="1"/>
</dbReference>
<dbReference type="GO" id="GO:0044211">
    <property type="term" value="P:CTP salvage"/>
    <property type="evidence" value="ECO:0007669"/>
    <property type="project" value="UniProtKB-UniPathway"/>
</dbReference>
<reference evidence="11" key="2">
    <citation type="submission" date="2025-08" db="UniProtKB">
        <authorList>
            <consortium name="Ensembl"/>
        </authorList>
    </citation>
    <scope>IDENTIFICATION</scope>
</reference>
<dbReference type="NCBIfam" id="NF004018">
    <property type="entry name" value="PRK05480.1"/>
    <property type="match status" value="1"/>
</dbReference>
<dbReference type="EC" id="2.7.1.48" evidence="8"/>
<evidence type="ECO:0000256" key="2">
    <source>
        <dbReference type="ARBA" id="ARBA00005408"/>
    </source>
</evidence>
<dbReference type="InterPro" id="IPR000764">
    <property type="entry name" value="Uridine_kinase-like"/>
</dbReference>
<comment type="catalytic activity">
    <reaction evidence="7 8">
        <text>uridine + ATP = UMP + ADP + H(+)</text>
        <dbReference type="Rhea" id="RHEA:16825"/>
        <dbReference type="ChEBI" id="CHEBI:15378"/>
        <dbReference type="ChEBI" id="CHEBI:16704"/>
        <dbReference type="ChEBI" id="CHEBI:30616"/>
        <dbReference type="ChEBI" id="CHEBI:57865"/>
        <dbReference type="ChEBI" id="CHEBI:456216"/>
        <dbReference type="EC" id="2.7.1.48"/>
    </reaction>
</comment>
<protein>
    <recommendedName>
        <fullName evidence="8">Uridine-cytidine kinase</fullName>
        <ecNumber evidence="8">2.7.1.48</ecNumber>
    </recommendedName>
</protein>
<reference evidence="11" key="1">
    <citation type="submission" date="2020-10" db="EMBL/GenBank/DDBJ databases">
        <title>Catharus ustulatus (Swainson's thrush) genome, bCatUst1, primary haplotype v2.</title>
        <authorList>
            <person name="Delmore K."/>
            <person name="Vafadar M."/>
            <person name="Formenti G."/>
            <person name="Chow W."/>
            <person name="Pelan S."/>
            <person name="Howe K."/>
            <person name="Rhie A."/>
            <person name="Mountcastle J."/>
            <person name="Haase B."/>
            <person name="Fedrigo O."/>
            <person name="Jarvis E.D."/>
        </authorList>
    </citation>
    <scope>NUCLEOTIDE SEQUENCE [LARGE SCALE GENOMIC DNA]</scope>
</reference>
<dbReference type="PANTHER" id="PTHR10285">
    <property type="entry name" value="URIDINE KINASE"/>
    <property type="match status" value="1"/>
</dbReference>
<comment type="pathway">
    <text evidence="8">Pyrimidine metabolism; CTP biosynthesis via salvage pathway; CTP from cytidine: step 1/3.</text>
</comment>
<proteinExistence type="inferred from homology"/>
<dbReference type="GO" id="GO:0005524">
    <property type="term" value="F:ATP binding"/>
    <property type="evidence" value="ECO:0007669"/>
    <property type="project" value="UniProtKB-KW"/>
</dbReference>
<evidence type="ECO:0000256" key="7">
    <source>
        <dbReference type="ARBA" id="ARBA00048909"/>
    </source>
</evidence>
<dbReference type="FunFam" id="3.40.50.300:FF:000200">
    <property type="entry name" value="Uridine-cytidine kinase"/>
    <property type="match status" value="1"/>
</dbReference>
<dbReference type="GO" id="GO:0044206">
    <property type="term" value="P:UMP salvage"/>
    <property type="evidence" value="ECO:0007669"/>
    <property type="project" value="UniProtKB-UniPathway"/>
</dbReference>
<dbReference type="PRINTS" id="PR00988">
    <property type="entry name" value="URIDINKINASE"/>
</dbReference>
<evidence type="ECO:0000256" key="4">
    <source>
        <dbReference type="ARBA" id="ARBA00022741"/>
    </source>
</evidence>
<dbReference type="CDD" id="cd02023">
    <property type="entry name" value="UMPK"/>
    <property type="match status" value="1"/>
</dbReference>
<evidence type="ECO:0000256" key="5">
    <source>
        <dbReference type="ARBA" id="ARBA00022777"/>
    </source>
</evidence>
<feature type="domain" description="Phosphoribulokinase/uridine kinase" evidence="10">
    <location>
        <begin position="52"/>
        <end position="235"/>
    </location>
</feature>
<accession>A0A8C3U304</accession>
<dbReference type="Pfam" id="PF00485">
    <property type="entry name" value="PRK"/>
    <property type="match status" value="1"/>
</dbReference>
<keyword evidence="12" id="KW-1185">Reference proteome</keyword>
<evidence type="ECO:0000313" key="11">
    <source>
        <dbReference type="Ensembl" id="ENSCUSP00005007216.1"/>
    </source>
</evidence>
<evidence type="ECO:0000256" key="9">
    <source>
        <dbReference type="SAM" id="MobiDB-lite"/>
    </source>
</evidence>
<dbReference type="UniPathway" id="UPA00579">
    <property type="reaction ID" value="UER00640"/>
</dbReference>
<evidence type="ECO:0000313" key="12">
    <source>
        <dbReference type="Proteomes" id="UP000694563"/>
    </source>
</evidence>
<evidence type="ECO:0000256" key="6">
    <source>
        <dbReference type="ARBA" id="ARBA00047436"/>
    </source>
</evidence>
<keyword evidence="8" id="KW-0067">ATP-binding</keyword>
<evidence type="ECO:0000256" key="3">
    <source>
        <dbReference type="ARBA" id="ARBA00022679"/>
    </source>
</evidence>
<comment type="catalytic activity">
    <reaction evidence="6 8">
        <text>cytidine + ATP = CMP + ADP + H(+)</text>
        <dbReference type="Rhea" id="RHEA:24674"/>
        <dbReference type="ChEBI" id="CHEBI:15378"/>
        <dbReference type="ChEBI" id="CHEBI:17562"/>
        <dbReference type="ChEBI" id="CHEBI:30616"/>
        <dbReference type="ChEBI" id="CHEBI:60377"/>
        <dbReference type="ChEBI" id="CHEBI:456216"/>
        <dbReference type="EC" id="2.7.1.48"/>
    </reaction>
</comment>
<dbReference type="UniPathway" id="UPA00574">
    <property type="reaction ID" value="UER00637"/>
</dbReference>
<name>A0A8C3U304_CATUS</name>
<evidence type="ECO:0000259" key="10">
    <source>
        <dbReference type="Pfam" id="PF00485"/>
    </source>
</evidence>
<comment type="similarity">
    <text evidence="2 8">Belongs to the uridine kinase family.</text>
</comment>
<dbReference type="Gene3D" id="3.40.50.300">
    <property type="entry name" value="P-loop containing nucleotide triphosphate hydrolases"/>
    <property type="match status" value="1"/>
</dbReference>
<organism evidence="11 12">
    <name type="scientific">Catharus ustulatus</name>
    <name type="common">Russet-backed thrush</name>
    <name type="synonym">Hylocichla ustulatus</name>
    <dbReference type="NCBI Taxonomy" id="91951"/>
    <lineage>
        <taxon>Eukaryota</taxon>
        <taxon>Metazoa</taxon>
        <taxon>Chordata</taxon>
        <taxon>Craniata</taxon>
        <taxon>Vertebrata</taxon>
        <taxon>Euteleostomi</taxon>
        <taxon>Archelosauria</taxon>
        <taxon>Archosauria</taxon>
        <taxon>Dinosauria</taxon>
        <taxon>Saurischia</taxon>
        <taxon>Theropoda</taxon>
        <taxon>Coelurosauria</taxon>
        <taxon>Aves</taxon>
        <taxon>Neognathae</taxon>
        <taxon>Neoaves</taxon>
        <taxon>Telluraves</taxon>
        <taxon>Australaves</taxon>
        <taxon>Passeriformes</taxon>
        <taxon>Turdidae</taxon>
        <taxon>Catharus</taxon>
    </lineage>
</organism>